<proteinExistence type="inferred from homology"/>
<evidence type="ECO:0000313" key="8">
    <source>
        <dbReference type="EMBL" id="WVZ77902.1"/>
    </source>
</evidence>
<evidence type="ECO:0000256" key="4">
    <source>
        <dbReference type="ARBA" id="ARBA00023002"/>
    </source>
</evidence>
<dbReference type="Gene3D" id="3.30.420.10">
    <property type="entry name" value="Ribonuclease H-like superfamily/Ribonuclease H"/>
    <property type="match status" value="1"/>
</dbReference>
<dbReference type="PRINTS" id="PR00368">
    <property type="entry name" value="FADPNR"/>
</dbReference>
<dbReference type="InterPro" id="IPR012337">
    <property type="entry name" value="RNaseH-like_sf"/>
</dbReference>
<keyword evidence="6" id="KW-0472">Membrane</keyword>
<comment type="similarity">
    <text evidence="1">Belongs to the FAD-dependent oxidoreductase family.</text>
</comment>
<keyword evidence="2" id="KW-0285">Flavoprotein</keyword>
<dbReference type="InterPro" id="IPR043502">
    <property type="entry name" value="DNA/RNA_pol_sf"/>
</dbReference>
<dbReference type="InterPro" id="IPR023753">
    <property type="entry name" value="FAD/NAD-binding_dom"/>
</dbReference>
<accession>A0AAQ3TTT1</accession>
<keyword evidence="4" id="KW-0560">Oxidoreductase</keyword>
<comment type="function">
    <text evidence="5">Putative FAD-dependent oxidoreductase.</text>
</comment>
<reference evidence="8 9" key="1">
    <citation type="submission" date="2024-02" db="EMBL/GenBank/DDBJ databases">
        <title>High-quality chromosome-scale genome assembly of Pensacola bahiagrass (Paspalum notatum Flugge var. saurae).</title>
        <authorList>
            <person name="Vega J.M."/>
            <person name="Podio M."/>
            <person name="Orjuela J."/>
            <person name="Siena L.A."/>
            <person name="Pessino S.C."/>
            <person name="Combes M.C."/>
            <person name="Mariac C."/>
            <person name="Albertini E."/>
            <person name="Pupilli F."/>
            <person name="Ortiz J.P.A."/>
            <person name="Leblanc O."/>
        </authorList>
    </citation>
    <scope>NUCLEOTIDE SEQUENCE [LARGE SCALE GENOMIC DNA]</scope>
    <source>
        <strain evidence="8">R1</strain>
        <tissue evidence="8">Leaf</tissue>
    </source>
</reference>
<sequence>MVVVLSLILTFAMFRIITRVTWLVLALVVVTLSAFGSWIGFVFLPLRLPVLTAPLWLPHPLRLLISGIIGEYLSDALRQVLSAQGTLAQFSCPGAHAQNGVAERKHRHLLETPRALMLASSVPPHFWAEAVSTATYLINIQPSSALRGGIPLERLCGKTPDYSDLRLFGCVCYVLHAPRERTKLTAQSVECVFLGYSAEHKGYRCWDPVGRRMRISRDVVFDESRPFYPRPSSDASLASLVDPLSFLIIPDTAIAHISSRLARLVARGFQQEHGRDYDETFAPVAHMTTVRALVAVASVREWSISQLDVKNAFLNGELREEVYMQPSPGYSVPEGSSCLVSALCVRGHAARFFSPVLMILLSFVHTSSRGRTLFLLYVDDMIITGDDPQFIAFVKARLSEQFLMSDLGPLRYFLGIEVSSTHDGFYLSQEKYIQGLLDRASMTDHRTEVTPMELNLQLSATDGEPLDDPTRYRHIVGSLVYLGVTRPDISYSVHILSQKDYLEIPWAELRSTVEPSFAERSLIYHKDYLPHATIVTSSAVNITKDAVLTADGQSLPYDYLVMATGHAYASPGSRAERLKEFQRDKGKIESSESVLIIGGGPTGVELAGEIVVDYPGKKVTLVHRGPRLLEFIGDKASKKCLDWLTSKKVDVLLQQSVDLGSLSETEKVYKTSGGETVTADCHFVCIGKPLSSPWLHETILKESLDDKGRVMVEKDLRVKGYDNIFAIGDITDIPEMKQGYLAHNHALLVAKNLKLLFKGSPNSKLATYSTGSPMALVTLGRNEGLAQLPFLTFSGCLPGRMKSRDLFISATRKKMGLNGLQLQESSPGAPKAGWFLQKKKGRRKLGLEPCLTLAYAQHE</sequence>
<name>A0AAQ3TTT1_PASNO</name>
<dbReference type="FunFam" id="3.50.50.100:FF:000006">
    <property type="entry name" value="apoptosis-inducing factor 2"/>
    <property type="match status" value="1"/>
</dbReference>
<dbReference type="GO" id="GO:0003676">
    <property type="term" value="F:nucleic acid binding"/>
    <property type="evidence" value="ECO:0007669"/>
    <property type="project" value="InterPro"/>
</dbReference>
<dbReference type="GO" id="GO:0050660">
    <property type="term" value="F:flavin adenine dinucleotide binding"/>
    <property type="evidence" value="ECO:0007669"/>
    <property type="project" value="TreeGrafter"/>
</dbReference>
<dbReference type="InterPro" id="IPR057670">
    <property type="entry name" value="SH3_retrovirus"/>
</dbReference>
<dbReference type="GO" id="GO:0005737">
    <property type="term" value="C:cytoplasm"/>
    <property type="evidence" value="ECO:0007669"/>
    <property type="project" value="TreeGrafter"/>
</dbReference>
<evidence type="ECO:0000256" key="2">
    <source>
        <dbReference type="ARBA" id="ARBA00022630"/>
    </source>
</evidence>
<dbReference type="Pfam" id="PF25597">
    <property type="entry name" value="SH3_retrovirus"/>
    <property type="match status" value="1"/>
</dbReference>
<feature type="transmembrane region" description="Helical" evidence="6">
    <location>
        <begin position="20"/>
        <end position="44"/>
    </location>
</feature>
<gene>
    <name evidence="8" type="ORF">U9M48_025702</name>
</gene>
<evidence type="ECO:0000256" key="5">
    <source>
        <dbReference type="ARBA" id="ARBA00057036"/>
    </source>
</evidence>
<evidence type="ECO:0000256" key="3">
    <source>
        <dbReference type="ARBA" id="ARBA00022827"/>
    </source>
</evidence>
<dbReference type="EMBL" id="CP144749">
    <property type="protein sequence ID" value="WVZ77902.1"/>
    <property type="molecule type" value="Genomic_DNA"/>
</dbReference>
<dbReference type="SUPFAM" id="SSF56672">
    <property type="entry name" value="DNA/RNA polymerases"/>
    <property type="match status" value="1"/>
</dbReference>
<dbReference type="Gene3D" id="3.50.50.100">
    <property type="match status" value="1"/>
</dbReference>
<dbReference type="GO" id="GO:0015074">
    <property type="term" value="P:DNA integration"/>
    <property type="evidence" value="ECO:0007669"/>
    <property type="project" value="InterPro"/>
</dbReference>
<dbReference type="SUPFAM" id="SSF51905">
    <property type="entry name" value="FAD/NAD(P)-binding domain"/>
    <property type="match status" value="1"/>
</dbReference>
<dbReference type="InterPro" id="IPR013103">
    <property type="entry name" value="RVT_2"/>
</dbReference>
<feature type="domain" description="Integrase catalytic" evidence="7">
    <location>
        <begin position="1"/>
        <end position="159"/>
    </location>
</feature>
<protein>
    <recommendedName>
        <fullName evidence="7">Integrase catalytic domain-containing protein</fullName>
    </recommendedName>
</protein>
<dbReference type="SUPFAM" id="SSF53098">
    <property type="entry name" value="Ribonuclease H-like"/>
    <property type="match status" value="1"/>
</dbReference>
<dbReference type="GO" id="GO:0004174">
    <property type="term" value="F:electron-transferring-flavoprotein dehydrogenase activity"/>
    <property type="evidence" value="ECO:0007669"/>
    <property type="project" value="TreeGrafter"/>
</dbReference>
<dbReference type="Pfam" id="PF07992">
    <property type="entry name" value="Pyr_redox_2"/>
    <property type="match status" value="1"/>
</dbReference>
<keyword evidence="6" id="KW-1133">Transmembrane helix</keyword>
<evidence type="ECO:0000259" key="7">
    <source>
        <dbReference type="PROSITE" id="PS50994"/>
    </source>
</evidence>
<dbReference type="InterPro" id="IPR001584">
    <property type="entry name" value="Integrase_cat-core"/>
</dbReference>
<dbReference type="AlphaFoldDB" id="A0AAQ3TTT1"/>
<organism evidence="8 9">
    <name type="scientific">Paspalum notatum var. saurae</name>
    <dbReference type="NCBI Taxonomy" id="547442"/>
    <lineage>
        <taxon>Eukaryota</taxon>
        <taxon>Viridiplantae</taxon>
        <taxon>Streptophyta</taxon>
        <taxon>Embryophyta</taxon>
        <taxon>Tracheophyta</taxon>
        <taxon>Spermatophyta</taxon>
        <taxon>Magnoliopsida</taxon>
        <taxon>Liliopsida</taxon>
        <taxon>Poales</taxon>
        <taxon>Poaceae</taxon>
        <taxon>PACMAD clade</taxon>
        <taxon>Panicoideae</taxon>
        <taxon>Andropogonodae</taxon>
        <taxon>Paspaleae</taxon>
        <taxon>Paspalinae</taxon>
        <taxon>Paspalum</taxon>
    </lineage>
</organism>
<keyword evidence="6" id="KW-0812">Transmembrane</keyword>
<evidence type="ECO:0000256" key="1">
    <source>
        <dbReference type="ARBA" id="ARBA00006442"/>
    </source>
</evidence>
<dbReference type="InterPro" id="IPR036397">
    <property type="entry name" value="RNaseH_sf"/>
</dbReference>
<dbReference type="PROSITE" id="PS50994">
    <property type="entry name" value="INTEGRASE"/>
    <property type="match status" value="1"/>
</dbReference>
<dbReference type="PANTHER" id="PTHR43735">
    <property type="entry name" value="APOPTOSIS-INDUCING FACTOR 1"/>
    <property type="match status" value="1"/>
</dbReference>
<keyword evidence="3" id="KW-0274">FAD</keyword>
<dbReference type="InterPro" id="IPR036188">
    <property type="entry name" value="FAD/NAD-bd_sf"/>
</dbReference>
<dbReference type="Pfam" id="PF07727">
    <property type="entry name" value="RVT_2"/>
    <property type="match status" value="2"/>
</dbReference>
<evidence type="ECO:0000256" key="6">
    <source>
        <dbReference type="SAM" id="Phobius"/>
    </source>
</evidence>
<keyword evidence="9" id="KW-1185">Reference proteome</keyword>
<dbReference type="PANTHER" id="PTHR43735:SF3">
    <property type="entry name" value="FERROPTOSIS SUPPRESSOR PROTEIN 1"/>
    <property type="match status" value="1"/>
</dbReference>
<evidence type="ECO:0000313" key="9">
    <source>
        <dbReference type="Proteomes" id="UP001341281"/>
    </source>
</evidence>
<dbReference type="Proteomes" id="UP001341281">
    <property type="component" value="Chromosome 05"/>
</dbReference>